<protein>
    <submittedName>
        <fullName evidence="2">Uncharacterized protein</fullName>
    </submittedName>
</protein>
<accession>A0A381Q5F6</accession>
<proteinExistence type="predicted"/>
<feature type="transmembrane region" description="Helical" evidence="1">
    <location>
        <begin position="12"/>
        <end position="34"/>
    </location>
</feature>
<keyword evidence="1" id="KW-0472">Membrane</keyword>
<dbReference type="EMBL" id="UINC01001175">
    <property type="protein sequence ID" value="SUZ73317.1"/>
    <property type="molecule type" value="Genomic_DNA"/>
</dbReference>
<keyword evidence="1" id="KW-0812">Transmembrane</keyword>
<dbReference type="AlphaFoldDB" id="A0A381Q5F6"/>
<organism evidence="2">
    <name type="scientific">marine metagenome</name>
    <dbReference type="NCBI Taxonomy" id="408172"/>
    <lineage>
        <taxon>unclassified sequences</taxon>
        <taxon>metagenomes</taxon>
        <taxon>ecological metagenomes</taxon>
    </lineage>
</organism>
<evidence type="ECO:0000313" key="2">
    <source>
        <dbReference type="EMBL" id="SUZ73317.1"/>
    </source>
</evidence>
<sequence length="248" mass="28944">MQLTETHKTDLLEIGIVFFILLLIIVIYVPVAIWEEETHYQRESRFRMNNLYDLEVFHKSLTGNFNPDFHEAMNLVNAARDSVVADSLFIEEQSITLNDKEYLVDIYDNFAFEYDTTFGFKSFRRDTILDTTLQIAVYDQSLGRDDSIFIQKRDLFSYEGDPNFNGIVKKEPVERVELVEYYKTFLPDSSTYYCPLTEKAYQIDISEEGSSFKVSSPITVTVKKPRYLLFSFKANSHGIIQDGTRSWD</sequence>
<keyword evidence="1" id="KW-1133">Transmembrane helix</keyword>
<reference evidence="2" key="1">
    <citation type="submission" date="2018-05" db="EMBL/GenBank/DDBJ databases">
        <authorList>
            <person name="Lanie J.A."/>
            <person name="Ng W.-L."/>
            <person name="Kazmierczak K.M."/>
            <person name="Andrzejewski T.M."/>
            <person name="Davidsen T.M."/>
            <person name="Wayne K.J."/>
            <person name="Tettelin H."/>
            <person name="Glass J.I."/>
            <person name="Rusch D."/>
            <person name="Podicherti R."/>
            <person name="Tsui H.-C.T."/>
            <person name="Winkler M.E."/>
        </authorList>
    </citation>
    <scope>NUCLEOTIDE SEQUENCE</scope>
</reference>
<name>A0A381Q5F6_9ZZZZ</name>
<evidence type="ECO:0000256" key="1">
    <source>
        <dbReference type="SAM" id="Phobius"/>
    </source>
</evidence>
<gene>
    <name evidence="2" type="ORF">METZ01_LOCUS26171</name>
</gene>